<organism evidence="2 3">
    <name type="scientific">Rhamnella rubrinervis</name>
    <dbReference type="NCBI Taxonomy" id="2594499"/>
    <lineage>
        <taxon>Eukaryota</taxon>
        <taxon>Viridiplantae</taxon>
        <taxon>Streptophyta</taxon>
        <taxon>Embryophyta</taxon>
        <taxon>Tracheophyta</taxon>
        <taxon>Spermatophyta</taxon>
        <taxon>Magnoliopsida</taxon>
        <taxon>eudicotyledons</taxon>
        <taxon>Gunneridae</taxon>
        <taxon>Pentapetalae</taxon>
        <taxon>rosids</taxon>
        <taxon>fabids</taxon>
        <taxon>Rosales</taxon>
        <taxon>Rhamnaceae</taxon>
        <taxon>rhamnoid group</taxon>
        <taxon>Rhamneae</taxon>
        <taxon>Rhamnella</taxon>
    </lineage>
</organism>
<dbReference type="Proteomes" id="UP000796880">
    <property type="component" value="Unassembled WGS sequence"/>
</dbReference>
<proteinExistence type="predicted"/>
<comment type="caution">
    <text evidence="2">The sequence shown here is derived from an EMBL/GenBank/DDBJ whole genome shotgun (WGS) entry which is preliminary data.</text>
</comment>
<gene>
    <name evidence="2" type="ORF">FNV43_RR21826</name>
</gene>
<feature type="region of interest" description="Disordered" evidence="1">
    <location>
        <begin position="141"/>
        <end position="164"/>
    </location>
</feature>
<evidence type="ECO:0000313" key="2">
    <source>
        <dbReference type="EMBL" id="KAF3434741.1"/>
    </source>
</evidence>
<dbReference type="EMBL" id="VOIH02000010">
    <property type="protein sequence ID" value="KAF3434741.1"/>
    <property type="molecule type" value="Genomic_DNA"/>
</dbReference>
<name>A0A8K0GRH7_9ROSA</name>
<evidence type="ECO:0000256" key="1">
    <source>
        <dbReference type="SAM" id="MobiDB-lite"/>
    </source>
</evidence>
<protein>
    <submittedName>
        <fullName evidence="2">Uncharacterized protein</fullName>
    </submittedName>
</protein>
<sequence length="233" mass="25843">MARQFWKKYMARELKVKDIKIIGREHMRQRSCSLGAKLLITCFGDNVLVMLRISWCSTLEDQVWGYETFPSLVEVFGTKSIDIDYPRLLNWTISRTPSKSRFEAIFHGRDIGAKNIDAVKRGRGRHQPPPTSDFLVASAPAQSITTPPAPDVSDAYRSHSPPGPCIVTALDEEDGGEEFGGGGVDGGDAQRINDQLIDHVDDTRIPPVSISSSPIAKSKHNVKHIKTVAHLIR</sequence>
<evidence type="ECO:0000313" key="3">
    <source>
        <dbReference type="Proteomes" id="UP000796880"/>
    </source>
</evidence>
<keyword evidence="3" id="KW-1185">Reference proteome</keyword>
<accession>A0A8K0GRH7</accession>
<dbReference type="AlphaFoldDB" id="A0A8K0GRH7"/>
<reference evidence="2" key="1">
    <citation type="submission" date="2020-03" db="EMBL/GenBank/DDBJ databases">
        <title>A high-quality chromosome-level genome assembly of a woody plant with both climbing and erect habits, Rhamnella rubrinervis.</title>
        <authorList>
            <person name="Lu Z."/>
            <person name="Yang Y."/>
            <person name="Zhu X."/>
            <person name="Sun Y."/>
        </authorList>
    </citation>
    <scope>NUCLEOTIDE SEQUENCE</scope>
    <source>
        <strain evidence="2">BYM</strain>
        <tissue evidence="2">Leaf</tissue>
    </source>
</reference>